<name>A0ACC0CRJ7_9PEZI</name>
<proteinExistence type="predicted"/>
<organism evidence="1 2">
    <name type="scientific">Hypoxylon rubiginosum</name>
    <dbReference type="NCBI Taxonomy" id="110542"/>
    <lineage>
        <taxon>Eukaryota</taxon>
        <taxon>Fungi</taxon>
        <taxon>Dikarya</taxon>
        <taxon>Ascomycota</taxon>
        <taxon>Pezizomycotina</taxon>
        <taxon>Sordariomycetes</taxon>
        <taxon>Xylariomycetidae</taxon>
        <taxon>Xylariales</taxon>
        <taxon>Hypoxylaceae</taxon>
        <taxon>Hypoxylon</taxon>
    </lineage>
</organism>
<comment type="caution">
    <text evidence="1">The sequence shown here is derived from an EMBL/GenBank/DDBJ whole genome shotgun (WGS) entry which is preliminary data.</text>
</comment>
<evidence type="ECO:0000313" key="2">
    <source>
        <dbReference type="Proteomes" id="UP001497680"/>
    </source>
</evidence>
<sequence length="495" mass="55051">MPPRKRKAAEAAAAVATPTGRSSRRTSGRVSSSGKKSSYFEELDGNVSASVDELADSRPRKAAKIETKSPRRKAKAKVESEDELQNDKDENENEDEDVGENSDEVDGSDDGYNEGDVYEEYEEYKDASVEESSDDGSGGDDSESEPPAVQKRGRGRPSAKKAAATPVKKPVKANTKARMAARPKPKAKAKAESEEPDAEEDSDDDEENRITFIPAVQLRDLDGVDYEDTKIHKNTFLFLKDLKANNQRNWLKMNDKEYRRSLKDWESFVETLTEKIIEADETIPELPLKDVIFRIYRDIRFSNDPTPYKPHYSAAWSRTGRKGPYACYYVHVEPGKCMVGGGLWHPDAPSLAKLRASVDERPHRIRRVLTNPAFRKTFLPGAKTGSEKAVVTAFAAANKENALKTKPKGFNPDHRDIELLKLRNYTIGKKIPDADLLADDAQERIMNIITPMVEFVTFLNSVVMPDPGADSDSDEADDAGDAENDEEPDDGSDSI</sequence>
<reference evidence="1 2" key="1">
    <citation type="journal article" date="2022" name="New Phytol.">
        <title>Ecological generalism drives hyperdiversity of secondary metabolite gene clusters in xylarialean endophytes.</title>
        <authorList>
            <person name="Franco M.E.E."/>
            <person name="Wisecaver J.H."/>
            <person name="Arnold A.E."/>
            <person name="Ju Y.M."/>
            <person name="Slot J.C."/>
            <person name="Ahrendt S."/>
            <person name="Moore L.P."/>
            <person name="Eastman K.E."/>
            <person name="Scott K."/>
            <person name="Konkel Z."/>
            <person name="Mondo S.J."/>
            <person name="Kuo A."/>
            <person name="Hayes R.D."/>
            <person name="Haridas S."/>
            <person name="Andreopoulos B."/>
            <person name="Riley R."/>
            <person name="LaButti K."/>
            <person name="Pangilinan J."/>
            <person name="Lipzen A."/>
            <person name="Amirebrahimi M."/>
            <person name="Yan J."/>
            <person name="Adam C."/>
            <person name="Keymanesh K."/>
            <person name="Ng V."/>
            <person name="Louie K."/>
            <person name="Northen T."/>
            <person name="Drula E."/>
            <person name="Henrissat B."/>
            <person name="Hsieh H.M."/>
            <person name="Youens-Clark K."/>
            <person name="Lutzoni F."/>
            <person name="Miadlikowska J."/>
            <person name="Eastwood D.C."/>
            <person name="Hamelin R.C."/>
            <person name="Grigoriev I.V."/>
            <person name="U'Ren J.M."/>
        </authorList>
    </citation>
    <scope>NUCLEOTIDE SEQUENCE [LARGE SCALE GENOMIC DNA]</scope>
    <source>
        <strain evidence="1 2">ER1909</strain>
    </source>
</reference>
<keyword evidence="2" id="KW-1185">Reference proteome</keyword>
<evidence type="ECO:0000313" key="1">
    <source>
        <dbReference type="EMBL" id="KAI6082932.1"/>
    </source>
</evidence>
<dbReference type="Proteomes" id="UP001497680">
    <property type="component" value="Unassembled WGS sequence"/>
</dbReference>
<protein>
    <submittedName>
        <fullName evidence="1">Uncharacterized protein</fullName>
    </submittedName>
</protein>
<accession>A0ACC0CRJ7</accession>
<gene>
    <name evidence="1" type="ORF">F4821DRAFT_245784</name>
</gene>
<dbReference type="EMBL" id="MU394360">
    <property type="protein sequence ID" value="KAI6082932.1"/>
    <property type="molecule type" value="Genomic_DNA"/>
</dbReference>